<proteinExistence type="predicted"/>
<comment type="caution">
    <text evidence="1">The sequence shown here is derived from an EMBL/GenBank/DDBJ whole genome shotgun (WGS) entry which is preliminary data.</text>
</comment>
<protein>
    <recommendedName>
        <fullName evidence="3">Protein quiver</fullName>
    </recommendedName>
</protein>
<accession>A0A833W524</accession>
<reference evidence="1" key="1">
    <citation type="submission" date="2019-11" db="EMBL/GenBank/DDBJ databases">
        <title>The nuclear and mitochondrial genomes of Frieseomelitta varia - a highly eusocial stingless bee (Meliponini) with a permanently sterile worker caste.</title>
        <authorList>
            <person name="Freitas F.C.P."/>
            <person name="Lourenco A.P."/>
            <person name="Nunes F.M.F."/>
            <person name="Paschoal A.R."/>
            <person name="Abreu F.C.P."/>
            <person name="Barbin F.O."/>
            <person name="Bataglia L."/>
            <person name="Cardoso-Junior C.A.M."/>
            <person name="Cervoni M.S."/>
            <person name="Silva S.R."/>
            <person name="Dalarmi F."/>
            <person name="Del Lama M.A."/>
            <person name="Depintor T.S."/>
            <person name="Ferreira K.M."/>
            <person name="Goria P.S."/>
            <person name="Jaskot M.C."/>
            <person name="Lago D.C."/>
            <person name="Luna-Lucena D."/>
            <person name="Moda L.M."/>
            <person name="Nascimento L."/>
            <person name="Pedrino M."/>
            <person name="Rabico F.O."/>
            <person name="Sanches F.C."/>
            <person name="Santos D.E."/>
            <person name="Santos C.G."/>
            <person name="Vieira J."/>
            <person name="Lopes T.F."/>
            <person name="Barchuk A.R."/>
            <person name="Hartfelder K."/>
            <person name="Simoes Z.L.P."/>
            <person name="Bitondi M.M.G."/>
            <person name="Pinheiro D.G."/>
        </authorList>
    </citation>
    <scope>NUCLEOTIDE SEQUENCE</scope>
    <source>
        <strain evidence="1">USP_RPSP 00005682</strain>
        <tissue evidence="1">Whole individual</tissue>
    </source>
</reference>
<dbReference type="EMBL" id="WNWW01000885">
    <property type="protein sequence ID" value="KAF3421183.1"/>
    <property type="molecule type" value="Genomic_DNA"/>
</dbReference>
<evidence type="ECO:0008006" key="3">
    <source>
        <dbReference type="Google" id="ProtNLM"/>
    </source>
</evidence>
<name>A0A833W524_9HYME</name>
<evidence type="ECO:0000313" key="2">
    <source>
        <dbReference type="Proteomes" id="UP000655588"/>
    </source>
</evidence>
<evidence type="ECO:0000313" key="1">
    <source>
        <dbReference type="EMBL" id="KAF3421183.1"/>
    </source>
</evidence>
<keyword evidence="2" id="KW-1185">Reference proteome</keyword>
<dbReference type="Proteomes" id="UP000655588">
    <property type="component" value="Unassembled WGS sequence"/>
</dbReference>
<organism evidence="1 2">
    <name type="scientific">Frieseomelitta varia</name>
    <dbReference type="NCBI Taxonomy" id="561572"/>
    <lineage>
        <taxon>Eukaryota</taxon>
        <taxon>Metazoa</taxon>
        <taxon>Ecdysozoa</taxon>
        <taxon>Arthropoda</taxon>
        <taxon>Hexapoda</taxon>
        <taxon>Insecta</taxon>
        <taxon>Pterygota</taxon>
        <taxon>Neoptera</taxon>
        <taxon>Endopterygota</taxon>
        <taxon>Hymenoptera</taxon>
        <taxon>Apocrita</taxon>
        <taxon>Aculeata</taxon>
        <taxon>Apoidea</taxon>
        <taxon>Anthophila</taxon>
        <taxon>Apidae</taxon>
        <taxon>Frieseomelitta</taxon>
    </lineage>
</organism>
<gene>
    <name evidence="1" type="ORF">E2986_08652</name>
</gene>
<dbReference type="AlphaFoldDB" id="A0A833W524"/>
<sequence length="156" mass="18355">MTFQIQSKKTLFIAIVYLFAIMMQITAEGIVCFKCYASQPGHEKTDLLCSQFDKSLRFQVHCPSSTLCRKRTIYSKYKTSIITTVERDCAPQKRTVPIYSDNKWQNKEEIVTSAYKEGCFIEEHQLVHQNIVFVDIIYYYCLQLTYYYDTLPLSTY</sequence>